<evidence type="ECO:0000313" key="3">
    <source>
        <dbReference type="Proteomes" id="UP000265431"/>
    </source>
</evidence>
<dbReference type="Proteomes" id="UP000265431">
    <property type="component" value="Unassembled WGS sequence"/>
</dbReference>
<reference evidence="2 3" key="1">
    <citation type="submission" date="2018-08" db="EMBL/GenBank/DDBJ databases">
        <title>Henriciella mobilis sp. nov., isolated from seawater.</title>
        <authorList>
            <person name="Cheng H."/>
            <person name="Wu Y.-H."/>
            <person name="Xu X.-W."/>
            <person name="Guo L.-L."/>
        </authorList>
    </citation>
    <scope>NUCLEOTIDE SEQUENCE [LARGE SCALE GENOMIC DNA]</scope>
    <source>
        <strain evidence="2 3">CCUG66934</strain>
    </source>
</reference>
<keyword evidence="3" id="KW-1185">Reference proteome</keyword>
<dbReference type="EMBL" id="QWGB01000005">
    <property type="protein sequence ID" value="RIJ23906.1"/>
    <property type="molecule type" value="Genomic_DNA"/>
</dbReference>
<dbReference type="OrthoDB" id="9776275at2"/>
<evidence type="ECO:0000256" key="1">
    <source>
        <dbReference type="SAM" id="SignalP"/>
    </source>
</evidence>
<protein>
    <submittedName>
        <fullName evidence="2">Lipid A deacylase LpxR family protein</fullName>
    </submittedName>
</protein>
<dbReference type="RefSeq" id="WP_119379095.1">
    <property type="nucleotide sequence ID" value="NZ_QWGB01000005.1"/>
</dbReference>
<dbReference type="AlphaFoldDB" id="A0A399QXQ2"/>
<dbReference type="Pfam" id="PF09982">
    <property type="entry name" value="LpxR"/>
    <property type="match status" value="1"/>
</dbReference>
<sequence length="338" mass="37159">MRAALLLLSIVVFCALRPAEAEVRDDAQPDTSGARGVWSLTSENDLFGGTDRDYTNGIRLERVSPEDRVLPILDWAASRVPVLDLRRRKLRQGLAVSHAIFTPSDISISEPDPDDRPYAGWLYVSGTVVASDDNIQDVLQLNLGVVGPAALGKFVQTNWHDLIEEDKPRGWDYQLRNEPGFELIVQRMALYEGSRLPLGLETDYGLHAGGALGNVRTYAATGLTGRIGWDLGSDFGPPRIRPALAGAGTFSPQQSFGAYLFAGVEGRFVLRDMFLDGNAWRDSPRVSDRNKLVADAQAGAAIHVENVQFAFTYVHRTEEFRRQAGPQRFGAVSISVAY</sequence>
<feature type="chain" id="PRO_5017368508" evidence="1">
    <location>
        <begin position="22"/>
        <end position="338"/>
    </location>
</feature>
<keyword evidence="1" id="KW-0732">Signal</keyword>
<dbReference type="Gene3D" id="2.40.128.140">
    <property type="entry name" value="Outer membrane protein"/>
    <property type="match status" value="1"/>
</dbReference>
<accession>A0A399QXQ2</accession>
<organism evidence="2 3">
    <name type="scientific">Henriciella barbarensis</name>
    <dbReference type="NCBI Taxonomy" id="86342"/>
    <lineage>
        <taxon>Bacteria</taxon>
        <taxon>Pseudomonadati</taxon>
        <taxon>Pseudomonadota</taxon>
        <taxon>Alphaproteobacteria</taxon>
        <taxon>Hyphomonadales</taxon>
        <taxon>Hyphomonadaceae</taxon>
        <taxon>Henriciella</taxon>
    </lineage>
</organism>
<dbReference type="InterPro" id="IPR018707">
    <property type="entry name" value="LpxR"/>
</dbReference>
<dbReference type="InterPro" id="IPR037107">
    <property type="entry name" value="Put_OMP_sf"/>
</dbReference>
<name>A0A399QXQ2_9PROT</name>
<proteinExistence type="predicted"/>
<feature type="signal peptide" evidence="1">
    <location>
        <begin position="1"/>
        <end position="21"/>
    </location>
</feature>
<comment type="caution">
    <text evidence="2">The sequence shown here is derived from an EMBL/GenBank/DDBJ whole genome shotgun (WGS) entry which is preliminary data.</text>
</comment>
<gene>
    <name evidence="2" type="ORF">D1224_06550</name>
</gene>
<evidence type="ECO:0000313" key="2">
    <source>
        <dbReference type="EMBL" id="RIJ23906.1"/>
    </source>
</evidence>